<sequence length="135" mass="15650">MKLNHINLYSHDTEADRAMFERYFGLQTLVVRGSTMAILQDDDGLVLIVNHFSRKLEGFAYPQEADILHIGFIRDTREEVEALHARLCDDGWEVEAPCQTHGAWAFYFRARGGYFVEVTTRTPVRPQEAYRDVVR</sequence>
<dbReference type="RefSeq" id="WP_264817564.1">
    <property type="nucleotide sequence ID" value="NZ_BAPV01000061.1"/>
</dbReference>
<keyword evidence="3" id="KW-1185">Reference proteome</keyword>
<dbReference type="InterPro" id="IPR004360">
    <property type="entry name" value="Glyas_Fos-R_dOase_dom"/>
</dbReference>
<dbReference type="Gene3D" id="3.10.180.10">
    <property type="entry name" value="2,3-Dihydroxybiphenyl 1,2-Dioxygenase, domain 1"/>
    <property type="match status" value="1"/>
</dbReference>
<name>A0ABQ0Q6W7_9PROT</name>
<dbReference type="InterPro" id="IPR037523">
    <property type="entry name" value="VOC_core"/>
</dbReference>
<dbReference type="EMBL" id="BAPV01000061">
    <property type="protein sequence ID" value="GBQ93996.1"/>
    <property type="molecule type" value="Genomic_DNA"/>
</dbReference>
<feature type="domain" description="VOC" evidence="1">
    <location>
        <begin position="2"/>
        <end position="121"/>
    </location>
</feature>
<dbReference type="Proteomes" id="UP001062776">
    <property type="component" value="Unassembled WGS sequence"/>
</dbReference>
<dbReference type="InterPro" id="IPR051332">
    <property type="entry name" value="Fosfomycin_Res_Enzymes"/>
</dbReference>
<reference evidence="2" key="1">
    <citation type="submission" date="2013-04" db="EMBL/GenBank/DDBJ databases">
        <title>The genome sequencing project of 58 acetic acid bacteria.</title>
        <authorList>
            <person name="Okamoto-Kainuma A."/>
            <person name="Ishikawa M."/>
            <person name="Umino S."/>
            <person name="Koizumi Y."/>
            <person name="Shiwa Y."/>
            <person name="Yoshikawa H."/>
            <person name="Matsutani M."/>
            <person name="Matsushita K."/>
        </authorList>
    </citation>
    <scope>NUCLEOTIDE SEQUENCE</scope>
    <source>
        <strain evidence="2">NRIC 0535</strain>
    </source>
</reference>
<gene>
    <name evidence="2" type="ORF">AA0535_3020</name>
</gene>
<evidence type="ECO:0000313" key="3">
    <source>
        <dbReference type="Proteomes" id="UP001062776"/>
    </source>
</evidence>
<organism evidence="2 3">
    <name type="scientific">Asaia krungthepensis NRIC 0535</name>
    <dbReference type="NCBI Taxonomy" id="1307925"/>
    <lineage>
        <taxon>Bacteria</taxon>
        <taxon>Pseudomonadati</taxon>
        <taxon>Pseudomonadota</taxon>
        <taxon>Alphaproteobacteria</taxon>
        <taxon>Acetobacterales</taxon>
        <taxon>Acetobacteraceae</taxon>
        <taxon>Asaia</taxon>
    </lineage>
</organism>
<protein>
    <recommendedName>
        <fullName evidence="1">VOC domain-containing protein</fullName>
    </recommendedName>
</protein>
<dbReference type="Pfam" id="PF00903">
    <property type="entry name" value="Glyoxalase"/>
    <property type="match status" value="1"/>
</dbReference>
<accession>A0ABQ0Q6W7</accession>
<comment type="caution">
    <text evidence="2">The sequence shown here is derived from an EMBL/GenBank/DDBJ whole genome shotgun (WGS) entry which is preliminary data.</text>
</comment>
<evidence type="ECO:0000313" key="2">
    <source>
        <dbReference type="EMBL" id="GBQ93996.1"/>
    </source>
</evidence>
<dbReference type="CDD" id="cd06587">
    <property type="entry name" value="VOC"/>
    <property type="match status" value="1"/>
</dbReference>
<dbReference type="PANTHER" id="PTHR36113">
    <property type="entry name" value="LYASE, PUTATIVE-RELATED-RELATED"/>
    <property type="match status" value="1"/>
</dbReference>
<dbReference type="PROSITE" id="PS51819">
    <property type="entry name" value="VOC"/>
    <property type="match status" value="1"/>
</dbReference>
<dbReference type="PANTHER" id="PTHR36113:SF3">
    <property type="entry name" value="SLL5075 PROTEIN"/>
    <property type="match status" value="1"/>
</dbReference>
<proteinExistence type="predicted"/>
<dbReference type="InterPro" id="IPR029068">
    <property type="entry name" value="Glyas_Bleomycin-R_OHBP_Dase"/>
</dbReference>
<evidence type="ECO:0000259" key="1">
    <source>
        <dbReference type="PROSITE" id="PS51819"/>
    </source>
</evidence>
<dbReference type="SUPFAM" id="SSF54593">
    <property type="entry name" value="Glyoxalase/Bleomycin resistance protein/Dihydroxybiphenyl dioxygenase"/>
    <property type="match status" value="1"/>
</dbReference>